<feature type="transmembrane region" description="Helical" evidence="2">
    <location>
        <begin position="32"/>
        <end position="52"/>
    </location>
</feature>
<keyword evidence="3" id="KW-0131">Cell cycle</keyword>
<gene>
    <name evidence="3" type="ORF">SAMN05443549_103224</name>
</gene>
<dbReference type="STRING" id="468056.SAMN05443549_103224"/>
<dbReference type="EMBL" id="FQWB01000003">
    <property type="protein sequence ID" value="SHG31371.1"/>
    <property type="molecule type" value="Genomic_DNA"/>
</dbReference>
<keyword evidence="3" id="KW-0132">Cell division</keyword>
<dbReference type="InterPro" id="IPR007060">
    <property type="entry name" value="FtsL/DivIC"/>
</dbReference>
<evidence type="ECO:0000256" key="2">
    <source>
        <dbReference type="SAM" id="Phobius"/>
    </source>
</evidence>
<protein>
    <submittedName>
        <fullName evidence="3">Cell division protein FtsB</fullName>
    </submittedName>
</protein>
<keyword evidence="1" id="KW-0175">Coiled coil</keyword>
<reference evidence="4" key="1">
    <citation type="submission" date="2016-11" db="EMBL/GenBank/DDBJ databases">
        <authorList>
            <person name="Varghese N."/>
            <person name="Submissions S."/>
        </authorList>
    </citation>
    <scope>NUCLEOTIDE SEQUENCE [LARGE SCALE GENOMIC DNA]</scope>
    <source>
        <strain evidence="4">DSM 19978</strain>
    </source>
</reference>
<sequence length="124" mass="15344">MQSEVIGAKNKVLQMTNSHKDKPWFKFLSNKYVWVLLFFTTWMVFLDNYSYFDHRMLDNQIDELEDNKKYYQEEIRKDQENIKKLKNPQQIEKYAREKYYMKKDSEDIYIIEFEGDTIEKDVKK</sequence>
<dbReference type="GO" id="GO:0051301">
    <property type="term" value="P:cell division"/>
    <property type="evidence" value="ECO:0007669"/>
    <property type="project" value="UniProtKB-KW"/>
</dbReference>
<organism evidence="3 4">
    <name type="scientific">Flavobacterium fluvii</name>
    <dbReference type="NCBI Taxonomy" id="468056"/>
    <lineage>
        <taxon>Bacteria</taxon>
        <taxon>Pseudomonadati</taxon>
        <taxon>Bacteroidota</taxon>
        <taxon>Flavobacteriia</taxon>
        <taxon>Flavobacteriales</taxon>
        <taxon>Flavobacteriaceae</taxon>
        <taxon>Flavobacterium</taxon>
    </lineage>
</organism>
<evidence type="ECO:0000256" key="1">
    <source>
        <dbReference type="SAM" id="Coils"/>
    </source>
</evidence>
<proteinExistence type="predicted"/>
<dbReference type="Pfam" id="PF04977">
    <property type="entry name" value="DivIC"/>
    <property type="match status" value="1"/>
</dbReference>
<feature type="coiled-coil region" evidence="1">
    <location>
        <begin position="54"/>
        <end position="81"/>
    </location>
</feature>
<keyword evidence="2" id="KW-0472">Membrane</keyword>
<accession>A0A1M5ISY4</accession>
<dbReference type="AlphaFoldDB" id="A0A1M5ISY4"/>
<keyword evidence="4" id="KW-1185">Reference proteome</keyword>
<dbReference type="Proteomes" id="UP000184516">
    <property type="component" value="Unassembled WGS sequence"/>
</dbReference>
<evidence type="ECO:0000313" key="3">
    <source>
        <dbReference type="EMBL" id="SHG31371.1"/>
    </source>
</evidence>
<evidence type="ECO:0000313" key="4">
    <source>
        <dbReference type="Proteomes" id="UP000184516"/>
    </source>
</evidence>
<keyword evidence="2" id="KW-1133">Transmembrane helix</keyword>
<keyword evidence="2" id="KW-0812">Transmembrane</keyword>
<name>A0A1M5ISY4_9FLAO</name>